<feature type="transmembrane region" description="Helical" evidence="7">
    <location>
        <begin position="318"/>
        <end position="337"/>
    </location>
</feature>
<keyword evidence="6 7" id="KW-0472">Membrane</keyword>
<dbReference type="PANTHER" id="PTHR33406:SF11">
    <property type="entry name" value="MEMBRANE PROTEIN SCO6666-RELATED"/>
    <property type="match status" value="1"/>
</dbReference>
<evidence type="ECO:0000256" key="5">
    <source>
        <dbReference type="ARBA" id="ARBA00022989"/>
    </source>
</evidence>
<protein>
    <submittedName>
        <fullName evidence="9">Drug exporter of the RND superfamily-like protein</fullName>
    </submittedName>
</protein>
<reference evidence="9 10" key="1">
    <citation type="journal article" date="2013" name="ISME J.">
        <title>A metabolic model for members of the genus Tetrasphaera involved in enhanced biological phosphorus removal.</title>
        <authorList>
            <person name="Kristiansen R."/>
            <person name="Nguyen H.T.T."/>
            <person name="Saunders A.M."/>
            <person name="Nielsen J.L."/>
            <person name="Wimmer R."/>
            <person name="Le V.Q."/>
            <person name="McIlroy S.J."/>
            <person name="Petrovski S."/>
            <person name="Seviour R.J."/>
            <person name="Calteau A."/>
            <person name="Nielsen K.L."/>
            <person name="Nielsen P.H."/>
        </authorList>
    </citation>
    <scope>NUCLEOTIDE SEQUENCE [LARGE SCALE GENOMIC DNA]</scope>
    <source>
        <strain evidence="9 10">Lp2</strain>
    </source>
</reference>
<dbReference type="InterPro" id="IPR004869">
    <property type="entry name" value="MMPL_dom"/>
</dbReference>
<feature type="transmembrane region" description="Helical" evidence="7">
    <location>
        <begin position="399"/>
        <end position="419"/>
    </location>
</feature>
<keyword evidence="10" id="KW-1185">Reference proteome</keyword>
<feature type="transmembrane region" description="Helical" evidence="7">
    <location>
        <begin position="21"/>
        <end position="44"/>
    </location>
</feature>
<feature type="transmembrane region" description="Helical" evidence="7">
    <location>
        <begin position="343"/>
        <end position="366"/>
    </location>
</feature>
<dbReference type="GO" id="GO:0005886">
    <property type="term" value="C:plasma membrane"/>
    <property type="evidence" value="ECO:0007669"/>
    <property type="project" value="UniProtKB-SubCell"/>
</dbReference>
<evidence type="ECO:0000313" key="9">
    <source>
        <dbReference type="EMBL" id="CCH70077.1"/>
    </source>
</evidence>
<feature type="transmembrane region" description="Helical" evidence="7">
    <location>
        <begin position="259"/>
        <end position="282"/>
    </location>
</feature>
<comment type="caution">
    <text evidence="9">The sequence shown here is derived from an EMBL/GenBank/DDBJ whole genome shotgun (WGS) entry which is preliminary data.</text>
</comment>
<dbReference type="Gene3D" id="1.20.1640.10">
    <property type="entry name" value="Multidrug efflux transporter AcrB transmembrane domain"/>
    <property type="match status" value="2"/>
</dbReference>
<keyword evidence="4 7" id="KW-0812">Transmembrane</keyword>
<proteinExistence type="inferred from homology"/>
<evidence type="ECO:0000256" key="1">
    <source>
        <dbReference type="ARBA" id="ARBA00004651"/>
    </source>
</evidence>
<dbReference type="Pfam" id="PF03176">
    <property type="entry name" value="MMPL"/>
    <property type="match status" value="2"/>
</dbReference>
<evidence type="ECO:0000256" key="4">
    <source>
        <dbReference type="ARBA" id="ARBA00022692"/>
    </source>
</evidence>
<comment type="similarity">
    <text evidence="2">Belongs to the resistance-nodulation-cell division (RND) (TC 2.A.6) family. MmpL subfamily.</text>
</comment>
<feature type="transmembrane region" description="Helical" evidence="7">
    <location>
        <begin position="612"/>
        <end position="632"/>
    </location>
</feature>
<comment type="subcellular location">
    <subcellularLocation>
        <location evidence="1">Cell membrane</location>
        <topology evidence="1">Multi-pass membrane protein</topology>
    </subcellularLocation>
</comment>
<feature type="transmembrane region" description="Helical" evidence="7">
    <location>
        <begin position="659"/>
        <end position="681"/>
    </location>
</feature>
<keyword evidence="3" id="KW-1003">Cell membrane</keyword>
<feature type="transmembrane region" description="Helical" evidence="7">
    <location>
        <begin position="209"/>
        <end position="228"/>
    </location>
</feature>
<evidence type="ECO:0000256" key="3">
    <source>
        <dbReference type="ARBA" id="ARBA00022475"/>
    </source>
</evidence>
<gene>
    <name evidence="9" type="ORF">BN10_500013</name>
</gene>
<dbReference type="STRING" id="1193181.BN10_500013"/>
<evidence type="ECO:0000256" key="7">
    <source>
        <dbReference type="SAM" id="Phobius"/>
    </source>
</evidence>
<dbReference type="EMBL" id="CAIZ01000120">
    <property type="protein sequence ID" value="CCH70077.1"/>
    <property type="molecule type" value="Genomic_DNA"/>
</dbReference>
<dbReference type="Proteomes" id="UP000013167">
    <property type="component" value="Unassembled WGS sequence"/>
</dbReference>
<dbReference type="AlphaFoldDB" id="N0DZT4"/>
<feature type="transmembrane region" description="Helical" evidence="7">
    <location>
        <begin position="687"/>
        <end position="719"/>
    </location>
</feature>
<name>N0DZT4_9MICO</name>
<dbReference type="SUPFAM" id="SSF82866">
    <property type="entry name" value="Multidrug efflux transporter AcrB transmembrane domain"/>
    <property type="match status" value="2"/>
</dbReference>
<feature type="transmembrane region" description="Helical" evidence="7">
    <location>
        <begin position="546"/>
        <end position="568"/>
    </location>
</feature>
<sequence>MTHDSRDRGLLGRWGRLVSRRAWWVLAFWLVFIVAGFGLAGGAFGNEGVFQRLHSGEITTPGENHEGRQLLQAGGSTGFSTYTLTLEGVDLTDPQVAAAATRAVQDLVAVPRVTQAVNPFVVPGGPTSPQAAPMLGIGGLTSGDFATVVTYDRTNTKEQEANAQERVDVIFDRLTEQTHATTSQRGGIRTLVDAVVAQVKRDGQTGEGIALPISFLVMVVVFGGFLAAGMPILGAIASISGALASLWAFSHVMDLDASVVNVVTVLGLGLCIDYGLLVVSRFREELRAIRRESGRRNLTIEDRQLATERTVDRAGRTVIFSALIVAISLAGLMFFDIEFIRAVSAAGISVVLVALAVAISLVPALCSLGARRLMRRGSEVSGDRGLFHRLARVVQARPWPIIAGLLVVLITLAAPALGIRLTSSGAELLPKAAPERIFFDNLRATFPDLGGADVTVVTWAPIATVTEWATSVAPSLPGVRSVDPVTQLEQGVVSVGLRTGDGGLGDTSRDLVQHLRDDRTPFTSWTVGQASGVHDFRAAIVDRGPLAHAVVALATFVLLFLMTGSLVIPLKALFMNLVSLGACLGVVVWVFQEGHLEGLLGFTSTGAIENTMPLLILAFGFGLSMDYEVFLLSRIVELHEQGHDTDEAVALGLQRSGRIITSAALLMMIVFAGFAAGKLLIMKQMGLGMVMAVLIDATLVRMLLVPATMTVLGSANWWAPEPLRRLHQRWGIRE</sequence>
<dbReference type="PANTHER" id="PTHR33406">
    <property type="entry name" value="MEMBRANE PROTEIN MJ1562-RELATED"/>
    <property type="match status" value="1"/>
</dbReference>
<feature type="transmembrane region" description="Helical" evidence="7">
    <location>
        <begin position="573"/>
        <end position="592"/>
    </location>
</feature>
<evidence type="ECO:0000256" key="2">
    <source>
        <dbReference type="ARBA" id="ARBA00010157"/>
    </source>
</evidence>
<keyword evidence="5 7" id="KW-1133">Transmembrane helix</keyword>
<evidence type="ECO:0000313" key="10">
    <source>
        <dbReference type="Proteomes" id="UP000013167"/>
    </source>
</evidence>
<dbReference type="HOGENOM" id="CLU_005108_5_0_11"/>
<organism evidence="9 10">
    <name type="scientific">Phycicoccus elongatus Lp2</name>
    <dbReference type="NCBI Taxonomy" id="1193181"/>
    <lineage>
        <taxon>Bacteria</taxon>
        <taxon>Bacillati</taxon>
        <taxon>Actinomycetota</taxon>
        <taxon>Actinomycetes</taxon>
        <taxon>Micrococcales</taxon>
        <taxon>Intrasporangiaceae</taxon>
        <taxon>Phycicoccus</taxon>
    </lineage>
</organism>
<feature type="domain" description="Membrane transport protein MMPL" evidence="8">
    <location>
        <begin position="520"/>
        <end position="730"/>
    </location>
</feature>
<evidence type="ECO:0000256" key="6">
    <source>
        <dbReference type="ARBA" id="ARBA00023136"/>
    </source>
</evidence>
<evidence type="ECO:0000259" key="8">
    <source>
        <dbReference type="Pfam" id="PF03176"/>
    </source>
</evidence>
<feature type="domain" description="Membrane transport protein MMPL" evidence="8">
    <location>
        <begin position="86"/>
        <end position="400"/>
    </location>
</feature>
<dbReference type="eggNOG" id="COG2409">
    <property type="taxonomic scope" value="Bacteria"/>
</dbReference>
<dbReference type="InterPro" id="IPR050545">
    <property type="entry name" value="Mycobact_MmpL"/>
</dbReference>
<accession>N0DZT4</accession>
<dbReference type="RefSeq" id="WP_010849933.1">
    <property type="nucleotide sequence ID" value="NZ_HF570956.1"/>
</dbReference>